<dbReference type="InterPro" id="IPR032560">
    <property type="entry name" value="DUF4932"/>
</dbReference>
<accession>A0ABS3M5C9</accession>
<dbReference type="RefSeq" id="WP_107581219.1">
    <property type="nucleotide sequence ID" value="NZ_JAERMS010000015.1"/>
</dbReference>
<organism evidence="2 3">
    <name type="scientific">Prevotella illustrans</name>
    <dbReference type="NCBI Taxonomy" id="2800387"/>
    <lineage>
        <taxon>Bacteria</taxon>
        <taxon>Pseudomonadati</taxon>
        <taxon>Bacteroidota</taxon>
        <taxon>Bacteroidia</taxon>
        <taxon>Bacteroidales</taxon>
        <taxon>Prevotellaceae</taxon>
        <taxon>Prevotella</taxon>
    </lineage>
</organism>
<feature type="signal peptide" evidence="1">
    <location>
        <begin position="1"/>
        <end position="19"/>
    </location>
</feature>
<feature type="chain" id="PRO_5046031495" evidence="1">
    <location>
        <begin position="20"/>
        <end position="360"/>
    </location>
</feature>
<proteinExistence type="predicted"/>
<protein>
    <submittedName>
        <fullName evidence="2">DUF4932 domain-containing protein</fullName>
    </submittedName>
</protein>
<keyword evidence="1" id="KW-0732">Signal</keyword>
<keyword evidence="3" id="KW-1185">Reference proteome</keyword>
<evidence type="ECO:0000313" key="3">
    <source>
        <dbReference type="Proteomes" id="UP000664265"/>
    </source>
</evidence>
<dbReference type="Proteomes" id="UP000664265">
    <property type="component" value="Unassembled WGS sequence"/>
</dbReference>
<gene>
    <name evidence="2" type="ORF">JHU38_06280</name>
</gene>
<evidence type="ECO:0000313" key="2">
    <source>
        <dbReference type="EMBL" id="MBO1363383.1"/>
    </source>
</evidence>
<reference evidence="2 3" key="1">
    <citation type="submission" date="2021-01" db="EMBL/GenBank/DDBJ databases">
        <title>Prevotella A2931 sp. nov.</title>
        <authorList>
            <person name="Buhl M."/>
            <person name="Oberhettinger P."/>
        </authorList>
    </citation>
    <scope>NUCLEOTIDE SEQUENCE [LARGE SCALE GENOMIC DNA]</scope>
    <source>
        <strain evidence="2 3">A2931</strain>
    </source>
</reference>
<evidence type="ECO:0000256" key="1">
    <source>
        <dbReference type="SAM" id="SignalP"/>
    </source>
</evidence>
<sequence length="360" mass="42120">MKKIFCTTFLLLLQLSLLAKEAISISVEENVELMNILARTSGFREYNMDQGGQYCIDVDKWFGQYTNHPAVAYMQQLRKDYGISYDAVASMSISLECAHGKVSLLPIEKNLLDKRWENVSLDTFLVKLNSFYNDTQFHDFYLRHMDLYNRTVDKFKKDILADFDKAWYDRFYGKKIKTTFHVIIGMTNGGGNYGPTRQLKGEQEEPFAVIGYAVNKEGEFNPAWFKPTLIHEFNHSFINCSKLDSVKTRHIGHELLNLSYRAMANQAYTNGETILNESIVRAAVILYMMQHNADKKALADEMREQIQRDFKWMPELVMALRSYERQRKQYKTLDDFVPKMFEILQNYIDKEKSRIQQALD</sequence>
<dbReference type="EMBL" id="JAERMS010000015">
    <property type="protein sequence ID" value="MBO1363383.1"/>
    <property type="molecule type" value="Genomic_DNA"/>
</dbReference>
<dbReference type="Pfam" id="PF16286">
    <property type="entry name" value="DUF4932"/>
    <property type="match status" value="1"/>
</dbReference>
<name>A0ABS3M5C9_9BACT</name>
<comment type="caution">
    <text evidence="2">The sequence shown here is derived from an EMBL/GenBank/DDBJ whole genome shotgun (WGS) entry which is preliminary data.</text>
</comment>